<keyword evidence="2" id="KW-0812">Transmembrane</keyword>
<dbReference type="GeneID" id="107268248"/>
<keyword evidence="3" id="KW-1185">Reference proteome</keyword>
<gene>
    <name evidence="4" type="primary">LOC107268248</name>
</gene>
<dbReference type="RefSeq" id="XP_015596324.1">
    <property type="nucleotide sequence ID" value="XM_015740838.2"/>
</dbReference>
<dbReference type="AlphaFoldDB" id="A0AAJ7FKJ9"/>
<evidence type="ECO:0000256" key="2">
    <source>
        <dbReference type="SAM" id="Phobius"/>
    </source>
</evidence>
<organism evidence="3 4">
    <name type="scientific">Cephus cinctus</name>
    <name type="common">Wheat stem sawfly</name>
    <dbReference type="NCBI Taxonomy" id="211228"/>
    <lineage>
        <taxon>Eukaryota</taxon>
        <taxon>Metazoa</taxon>
        <taxon>Ecdysozoa</taxon>
        <taxon>Arthropoda</taxon>
        <taxon>Hexapoda</taxon>
        <taxon>Insecta</taxon>
        <taxon>Pterygota</taxon>
        <taxon>Neoptera</taxon>
        <taxon>Endopterygota</taxon>
        <taxon>Hymenoptera</taxon>
        <taxon>Cephoidea</taxon>
        <taxon>Cephidae</taxon>
        <taxon>Cephus</taxon>
    </lineage>
</organism>
<keyword evidence="2" id="KW-1133">Transmembrane helix</keyword>
<dbReference type="KEGG" id="ccin:107268248"/>
<reference evidence="4" key="1">
    <citation type="submission" date="2025-08" db="UniProtKB">
        <authorList>
            <consortium name="RefSeq"/>
        </authorList>
    </citation>
    <scope>IDENTIFICATION</scope>
</reference>
<feature type="compositionally biased region" description="Polar residues" evidence="1">
    <location>
        <begin position="316"/>
        <end position="325"/>
    </location>
</feature>
<dbReference type="Pfam" id="PF24664">
    <property type="entry name" value="Monjiviricetes_fusion"/>
    <property type="match status" value="1"/>
</dbReference>
<proteinExistence type="predicted"/>
<feature type="compositionally biased region" description="Low complexity" evidence="1">
    <location>
        <begin position="299"/>
        <end position="308"/>
    </location>
</feature>
<feature type="transmembrane region" description="Helical" evidence="2">
    <location>
        <begin position="191"/>
        <end position="210"/>
    </location>
</feature>
<feature type="compositionally biased region" description="Polar residues" evidence="1">
    <location>
        <begin position="287"/>
        <end position="298"/>
    </location>
</feature>
<evidence type="ECO:0000313" key="4">
    <source>
        <dbReference type="RefSeq" id="XP_015596324.1"/>
    </source>
</evidence>
<feature type="region of interest" description="Disordered" evidence="1">
    <location>
        <begin position="261"/>
        <end position="329"/>
    </location>
</feature>
<protein>
    <submittedName>
        <fullName evidence="4">Uncharacterized protein LOC107268248</fullName>
    </submittedName>
</protein>
<name>A0AAJ7FKJ9_CEPCN</name>
<feature type="compositionally biased region" description="Basic and acidic residues" evidence="1">
    <location>
        <begin position="269"/>
        <end position="278"/>
    </location>
</feature>
<evidence type="ECO:0000313" key="3">
    <source>
        <dbReference type="Proteomes" id="UP000694920"/>
    </source>
</evidence>
<evidence type="ECO:0000256" key="1">
    <source>
        <dbReference type="SAM" id="MobiDB-lite"/>
    </source>
</evidence>
<keyword evidence="2" id="KW-0472">Membrane</keyword>
<accession>A0AAJ7FKJ9</accession>
<dbReference type="Proteomes" id="UP000694920">
    <property type="component" value="Unplaced"/>
</dbReference>
<sequence length="337" mass="38414">MLGITSPDEFANTIMKKPGYMTVSGGEIIFLIKYIPVEVKIRRTERCYQQLPVYKGNDSYFITPRTHMLIRTGTEIDCNDIVAPMYYIHNIWYKFTPNPQRAIEPMILKPDTEPTWEYQSIDVGSSGIYSDQEMEKLRKHIMFPAEKPAVLSNVARGVTGQTMEKQGMSISYLLDEETINTIVKDTWKKTWGWFTGFGTFSAGLLGIWMIVKFLKFVVDTILHGIALHTIHGWSLWLIGAIWDSLTSFLLHLGQRRYTDGMTGSTADTKIPDENEKGNLEVGPPSAPQFNSMEQRSSNQTQPQTQTQTNVLYPSLKNESGKQPNEQPKVIYVHMDEN</sequence>
<feature type="transmembrane region" description="Helical" evidence="2">
    <location>
        <begin position="230"/>
        <end position="252"/>
    </location>
</feature>